<keyword evidence="3 6" id="KW-0694">RNA-binding</keyword>
<evidence type="ECO:0000313" key="10">
    <source>
        <dbReference type="EMBL" id="SPD72270.1"/>
    </source>
</evidence>
<dbReference type="InterPro" id="IPR020040">
    <property type="entry name" value="Ribosomal_uL6_a/b-dom"/>
</dbReference>
<feature type="domain" description="Large ribosomal subunit protein uL6 alpha-beta" evidence="9">
    <location>
        <begin position="11"/>
        <end position="82"/>
    </location>
</feature>
<dbReference type="PANTHER" id="PTHR11655:SF14">
    <property type="entry name" value="LARGE RIBOSOMAL SUBUNIT PROTEIN UL6M"/>
    <property type="match status" value="1"/>
</dbReference>
<proteinExistence type="inferred from homology"/>
<dbReference type="InterPro" id="IPR000702">
    <property type="entry name" value="Ribosomal_uL6-like"/>
</dbReference>
<keyword evidence="4 6" id="KW-0689">Ribosomal protein</keyword>
<evidence type="ECO:0000256" key="4">
    <source>
        <dbReference type="ARBA" id="ARBA00022980"/>
    </source>
</evidence>
<comment type="function">
    <text evidence="6 8">This protein binds to the 23S rRNA, and is important in its secondary structure. It is located near the subunit interface in the base of the L7/L12 stalk, and near the tRNA binding site of the peptidyltransferase center.</text>
</comment>
<dbReference type="PROSITE" id="PS00525">
    <property type="entry name" value="RIBOSOMAL_L6_1"/>
    <property type="match status" value="1"/>
</dbReference>
<dbReference type="Gene3D" id="3.90.930.12">
    <property type="entry name" value="Ribosomal protein L6, alpha-beta domain"/>
    <property type="match status" value="2"/>
</dbReference>
<dbReference type="HAMAP" id="MF_01365_B">
    <property type="entry name" value="Ribosomal_uL6_B"/>
    <property type="match status" value="1"/>
</dbReference>
<name>A0A445MS19_9BACT</name>
<evidence type="ECO:0000259" key="9">
    <source>
        <dbReference type="Pfam" id="PF00347"/>
    </source>
</evidence>
<dbReference type="InterPro" id="IPR036789">
    <property type="entry name" value="Ribosomal_uL6-like_a/b-dom_sf"/>
</dbReference>
<dbReference type="PRINTS" id="PR00059">
    <property type="entry name" value="RIBOSOMALL6"/>
</dbReference>
<protein>
    <recommendedName>
        <fullName evidence="6">Large ribosomal subunit protein uL6</fullName>
    </recommendedName>
</protein>
<dbReference type="GO" id="GO:0002181">
    <property type="term" value="P:cytoplasmic translation"/>
    <property type="evidence" value="ECO:0007669"/>
    <property type="project" value="TreeGrafter"/>
</dbReference>
<dbReference type="FunFam" id="3.90.930.12:FF:000001">
    <property type="entry name" value="50S ribosomal protein L6"/>
    <property type="match status" value="1"/>
</dbReference>
<evidence type="ECO:0000256" key="5">
    <source>
        <dbReference type="ARBA" id="ARBA00023274"/>
    </source>
</evidence>
<dbReference type="InterPro" id="IPR002358">
    <property type="entry name" value="Ribosomal_uL6_CS"/>
</dbReference>
<dbReference type="Pfam" id="PF00347">
    <property type="entry name" value="Ribosomal_L6"/>
    <property type="match status" value="2"/>
</dbReference>
<dbReference type="AlphaFoldDB" id="A0A445MS19"/>
<evidence type="ECO:0000256" key="3">
    <source>
        <dbReference type="ARBA" id="ARBA00022884"/>
    </source>
</evidence>
<dbReference type="GO" id="GO:0019843">
    <property type="term" value="F:rRNA binding"/>
    <property type="evidence" value="ECO:0007669"/>
    <property type="project" value="UniProtKB-UniRule"/>
</dbReference>
<comment type="similarity">
    <text evidence="1 6 7">Belongs to the universal ribosomal protein uL6 family.</text>
</comment>
<evidence type="ECO:0000256" key="1">
    <source>
        <dbReference type="ARBA" id="ARBA00009356"/>
    </source>
</evidence>
<evidence type="ECO:0000256" key="2">
    <source>
        <dbReference type="ARBA" id="ARBA00022730"/>
    </source>
</evidence>
<evidence type="ECO:0000256" key="6">
    <source>
        <dbReference type="HAMAP-Rule" id="MF_01365"/>
    </source>
</evidence>
<feature type="domain" description="Large ribosomal subunit protein uL6 alpha-beta" evidence="9">
    <location>
        <begin position="90"/>
        <end position="163"/>
    </location>
</feature>
<dbReference type="PANTHER" id="PTHR11655">
    <property type="entry name" value="60S/50S RIBOSOMAL PROTEIN L6/L9"/>
    <property type="match status" value="1"/>
</dbReference>
<evidence type="ECO:0000256" key="7">
    <source>
        <dbReference type="RuleBase" id="RU003869"/>
    </source>
</evidence>
<dbReference type="EMBL" id="OJIN01000033">
    <property type="protein sequence ID" value="SPD72270.1"/>
    <property type="molecule type" value="Genomic_DNA"/>
</dbReference>
<keyword evidence="5 6" id="KW-0687">Ribonucleoprotein</keyword>
<reference evidence="10" key="1">
    <citation type="submission" date="2018-01" db="EMBL/GenBank/DDBJ databases">
        <authorList>
            <person name="Regsiter A."/>
            <person name="William W."/>
        </authorList>
    </citation>
    <scope>NUCLEOTIDE SEQUENCE</scope>
    <source>
        <strain evidence="10">TRIP AH-1</strain>
    </source>
</reference>
<sequence>MSRIGKRPITIPKGVEVKIQDDIIAIKGPKGSLERRVHPSVTLNIDSGRIVASVADQTKESRACHGLFRALVANMVTGVTNGFERALDIVGVGYRAELKDRIAVFHLGYSHPINFELPKGIDAKVDKTKITLSSIDKELLGKTAAKIRSFRSPEPYKGKGIKYAEETIRRKAGKAGAAK</sequence>
<dbReference type="GO" id="GO:0022625">
    <property type="term" value="C:cytosolic large ribosomal subunit"/>
    <property type="evidence" value="ECO:0007669"/>
    <property type="project" value="UniProtKB-UniRule"/>
</dbReference>
<evidence type="ECO:0000256" key="8">
    <source>
        <dbReference type="RuleBase" id="RU003870"/>
    </source>
</evidence>
<gene>
    <name evidence="6 10" type="primary">rplF</name>
    <name evidence="10" type="ORF">PITCH_A1280016</name>
</gene>
<comment type="subunit">
    <text evidence="6">Part of the 50S ribosomal subunit.</text>
</comment>
<keyword evidence="2 6" id="KW-0699">rRNA-binding</keyword>
<dbReference type="FunFam" id="3.90.930.12:FF:000002">
    <property type="entry name" value="50S ribosomal protein L6"/>
    <property type="match status" value="1"/>
</dbReference>
<dbReference type="PIRSF" id="PIRSF002162">
    <property type="entry name" value="Ribosomal_L6"/>
    <property type="match status" value="1"/>
</dbReference>
<dbReference type="GO" id="GO:0003735">
    <property type="term" value="F:structural constituent of ribosome"/>
    <property type="evidence" value="ECO:0007669"/>
    <property type="project" value="UniProtKB-UniRule"/>
</dbReference>
<dbReference type="NCBIfam" id="TIGR03654">
    <property type="entry name" value="L6_bact"/>
    <property type="match status" value="1"/>
</dbReference>
<dbReference type="InterPro" id="IPR019906">
    <property type="entry name" value="Ribosomal_uL6_bac-type"/>
</dbReference>
<organism evidence="10">
    <name type="scientific">uncultured Desulfobacterium sp</name>
    <dbReference type="NCBI Taxonomy" id="201089"/>
    <lineage>
        <taxon>Bacteria</taxon>
        <taxon>Pseudomonadati</taxon>
        <taxon>Thermodesulfobacteriota</taxon>
        <taxon>Desulfobacteria</taxon>
        <taxon>Desulfobacterales</taxon>
        <taxon>Desulfobacteriaceae</taxon>
        <taxon>Desulfobacterium</taxon>
        <taxon>environmental samples</taxon>
    </lineage>
</organism>
<accession>A0A445MS19</accession>
<dbReference type="SUPFAM" id="SSF56053">
    <property type="entry name" value="Ribosomal protein L6"/>
    <property type="match status" value="2"/>
</dbReference>